<dbReference type="InterPro" id="IPR029787">
    <property type="entry name" value="Nucleotide_cyclase"/>
</dbReference>
<dbReference type="InterPro" id="IPR009050">
    <property type="entry name" value="Globin-like_sf"/>
</dbReference>
<dbReference type="PROSITE" id="PS50883">
    <property type="entry name" value="EAL"/>
    <property type="match status" value="1"/>
</dbReference>
<evidence type="ECO:0000259" key="5">
    <source>
        <dbReference type="PROSITE" id="PS50883"/>
    </source>
</evidence>
<dbReference type="CDD" id="cd01068">
    <property type="entry name" value="globin_sensor"/>
    <property type="match status" value="1"/>
</dbReference>
<evidence type="ECO:0000256" key="2">
    <source>
        <dbReference type="ARBA" id="ARBA00029839"/>
    </source>
</evidence>
<evidence type="ECO:0000259" key="6">
    <source>
        <dbReference type="PROSITE" id="PS50887"/>
    </source>
</evidence>
<feature type="domain" description="PAS" evidence="4">
    <location>
        <begin position="176"/>
        <end position="248"/>
    </location>
</feature>
<dbReference type="SMART" id="SM00091">
    <property type="entry name" value="PAS"/>
    <property type="match status" value="1"/>
</dbReference>
<dbReference type="SMART" id="SM00267">
    <property type="entry name" value="GGDEF"/>
    <property type="match status" value="1"/>
</dbReference>
<proteinExistence type="predicted"/>
<dbReference type="InterPro" id="IPR012292">
    <property type="entry name" value="Globin/Proto"/>
</dbReference>
<dbReference type="InterPro" id="IPR039379">
    <property type="entry name" value="Protoglobin_sensor_dom"/>
</dbReference>
<feature type="region of interest" description="Disordered" evidence="3">
    <location>
        <begin position="280"/>
        <end position="302"/>
    </location>
</feature>
<dbReference type="Pfam" id="PF00990">
    <property type="entry name" value="GGDEF"/>
    <property type="match status" value="1"/>
</dbReference>
<dbReference type="CDD" id="cd01949">
    <property type="entry name" value="GGDEF"/>
    <property type="match status" value="1"/>
</dbReference>
<evidence type="ECO:0000313" key="8">
    <source>
        <dbReference type="Proteomes" id="UP000638188"/>
    </source>
</evidence>
<dbReference type="Pfam" id="PF11563">
    <property type="entry name" value="Protoglobin"/>
    <property type="match status" value="1"/>
</dbReference>
<dbReference type="PROSITE" id="PS50112">
    <property type="entry name" value="PAS"/>
    <property type="match status" value="1"/>
</dbReference>
<accession>A0ABQ1Q3J2</accession>
<dbReference type="Gene3D" id="3.30.70.270">
    <property type="match status" value="1"/>
</dbReference>
<evidence type="ECO:0000256" key="1">
    <source>
        <dbReference type="ARBA" id="ARBA00015125"/>
    </source>
</evidence>
<dbReference type="NCBIfam" id="TIGR00254">
    <property type="entry name" value="GGDEF"/>
    <property type="match status" value="1"/>
</dbReference>
<dbReference type="SUPFAM" id="SSF55073">
    <property type="entry name" value="Nucleotide cyclase"/>
    <property type="match status" value="1"/>
</dbReference>
<feature type="domain" description="EAL" evidence="5">
    <location>
        <begin position="477"/>
        <end position="731"/>
    </location>
</feature>
<dbReference type="InterPro" id="IPR043128">
    <property type="entry name" value="Rev_trsase/Diguanyl_cyclase"/>
</dbReference>
<dbReference type="RefSeq" id="WP_150279344.1">
    <property type="nucleotide sequence ID" value="NZ_BMFF01000010.1"/>
</dbReference>
<dbReference type="CDD" id="cd01948">
    <property type="entry name" value="EAL"/>
    <property type="match status" value="1"/>
</dbReference>
<evidence type="ECO:0000256" key="3">
    <source>
        <dbReference type="SAM" id="MobiDB-lite"/>
    </source>
</evidence>
<organism evidence="7 8">
    <name type="scientific">Halopseudomonas salina</name>
    <dbReference type="NCBI Taxonomy" id="1323744"/>
    <lineage>
        <taxon>Bacteria</taxon>
        <taxon>Pseudomonadati</taxon>
        <taxon>Pseudomonadota</taxon>
        <taxon>Gammaproteobacteria</taxon>
        <taxon>Pseudomonadales</taxon>
        <taxon>Pseudomonadaceae</taxon>
        <taxon>Halopseudomonas</taxon>
    </lineage>
</organism>
<dbReference type="InterPro" id="IPR000160">
    <property type="entry name" value="GGDEF_dom"/>
</dbReference>
<dbReference type="InterPro" id="IPR044398">
    <property type="entry name" value="Globin-sensor_dom"/>
</dbReference>
<dbReference type="InterPro" id="IPR013655">
    <property type="entry name" value="PAS_fold_3"/>
</dbReference>
<dbReference type="InterPro" id="IPR035965">
    <property type="entry name" value="PAS-like_dom_sf"/>
</dbReference>
<sequence length="731" mass="81816">MHSKQKNASPPEIDAADLAERLRFIQWSQEDQVRLNGWQNSAGTLIENAVLKLYGHLGQFAVPAGILRDEATVTRLKERQQEYYQQLFRGRIDGDYLKDRSLIGQVHEQLGVDLQWYLGSYRFCLSEMLEGMVAADRADGRWALESFQSLLKIVFFDITLAAEAYLAATTRALAASESRFSHALRGANDGIWEWDLETDRLYVSDWWAGMLGFTVAAIGQQSAGWFDLVHGDDLDGLRQAIDTHLEGGTPSLYCEYRIRTARDGLRWVLVRGVVESDHQGRRRLAGSQTDISRQRRNQKQLEHAAKHDQLTGLLNRRRFNSYLEELLLRQGRPGARYAALLFIDLDRFKLINDSLGHAAGDKVLRHVAKRLQDCVRTGDRLARFGGDEFVVLLDDLAVPGDAEVIARKILTSLREPLRFGDRYLVVSASIGITVLGPEQSPEHALQAADLALYRAKETGKARYHLFDQSMQDEVRNRLRLETDALQALQGNEFSLVYQPVLDLLSPGGCPPVAVEALLRWCHDGEPVSPVSFIPVLEESGEIIPVGYWVLEQACQQTVHWQNNGAPHLRCSVNLSGLQLREADFSLRVREILDLTGLPSTSLVLEITESLLVDAEGHSVSSLRELAAMGVRIALDDFGTGFCSLGYLNRFPIHIIKLDRSFLVEAHDNPTQQAICRAIISLSATLGLDVVAEGIETLEQVDFLLAENCRFGQGFLLSHPLSVADMNLMLSR</sequence>
<dbReference type="Gene3D" id="1.10.490.10">
    <property type="entry name" value="Globins"/>
    <property type="match status" value="1"/>
</dbReference>
<dbReference type="PANTHER" id="PTHR44757">
    <property type="entry name" value="DIGUANYLATE CYCLASE DGCP"/>
    <property type="match status" value="1"/>
</dbReference>
<dbReference type="Gene3D" id="3.30.450.20">
    <property type="entry name" value="PAS domain"/>
    <property type="match status" value="1"/>
</dbReference>
<dbReference type="SUPFAM" id="SSF55785">
    <property type="entry name" value="PYP-like sensor domain (PAS domain)"/>
    <property type="match status" value="1"/>
</dbReference>
<dbReference type="EMBL" id="BMFF01000010">
    <property type="protein sequence ID" value="GGD12411.1"/>
    <property type="molecule type" value="Genomic_DNA"/>
</dbReference>
<dbReference type="InterPro" id="IPR001633">
    <property type="entry name" value="EAL_dom"/>
</dbReference>
<dbReference type="SUPFAM" id="SSF141868">
    <property type="entry name" value="EAL domain-like"/>
    <property type="match status" value="1"/>
</dbReference>
<comment type="caution">
    <text evidence="7">The sequence shown here is derived from an EMBL/GenBank/DDBJ whole genome shotgun (WGS) entry which is preliminary data.</text>
</comment>
<dbReference type="Pfam" id="PF00563">
    <property type="entry name" value="EAL"/>
    <property type="match status" value="1"/>
</dbReference>
<dbReference type="NCBIfam" id="TIGR00229">
    <property type="entry name" value="sensory_box"/>
    <property type="match status" value="1"/>
</dbReference>
<dbReference type="SMART" id="SM00052">
    <property type="entry name" value="EAL"/>
    <property type="match status" value="1"/>
</dbReference>
<feature type="domain" description="GGDEF" evidence="6">
    <location>
        <begin position="336"/>
        <end position="468"/>
    </location>
</feature>
<name>A0ABQ1Q3J2_9GAMM</name>
<dbReference type="InterPro" id="IPR035919">
    <property type="entry name" value="EAL_sf"/>
</dbReference>
<protein>
    <recommendedName>
        <fullName evidence="1">Diguanylate cyclase DosC</fullName>
    </recommendedName>
    <alternativeName>
        <fullName evidence="2">Direct oxygen-sensing cyclase</fullName>
    </alternativeName>
</protein>
<evidence type="ECO:0000313" key="7">
    <source>
        <dbReference type="EMBL" id="GGD12411.1"/>
    </source>
</evidence>
<dbReference type="SUPFAM" id="SSF46458">
    <property type="entry name" value="Globin-like"/>
    <property type="match status" value="1"/>
</dbReference>
<reference evidence="8" key="1">
    <citation type="journal article" date="2019" name="Int. J. Syst. Evol. Microbiol.">
        <title>The Global Catalogue of Microorganisms (GCM) 10K type strain sequencing project: providing services to taxonomists for standard genome sequencing and annotation.</title>
        <authorList>
            <consortium name="The Broad Institute Genomics Platform"/>
            <consortium name="The Broad Institute Genome Sequencing Center for Infectious Disease"/>
            <person name="Wu L."/>
            <person name="Ma J."/>
        </authorList>
    </citation>
    <scope>NUCLEOTIDE SEQUENCE [LARGE SCALE GENOMIC DNA]</scope>
    <source>
        <strain evidence="8">CGMCC 1.12482</strain>
    </source>
</reference>
<dbReference type="InterPro" id="IPR052155">
    <property type="entry name" value="Biofilm_reg_signaling"/>
</dbReference>
<dbReference type="InterPro" id="IPR000014">
    <property type="entry name" value="PAS"/>
</dbReference>
<dbReference type="Gene3D" id="3.20.20.450">
    <property type="entry name" value="EAL domain"/>
    <property type="match status" value="1"/>
</dbReference>
<evidence type="ECO:0000259" key="4">
    <source>
        <dbReference type="PROSITE" id="PS50112"/>
    </source>
</evidence>
<dbReference type="PROSITE" id="PS50887">
    <property type="entry name" value="GGDEF"/>
    <property type="match status" value="1"/>
</dbReference>
<dbReference type="Pfam" id="PF08447">
    <property type="entry name" value="PAS_3"/>
    <property type="match status" value="1"/>
</dbReference>
<dbReference type="PANTHER" id="PTHR44757:SF2">
    <property type="entry name" value="BIOFILM ARCHITECTURE MAINTENANCE PROTEIN MBAA"/>
    <property type="match status" value="1"/>
</dbReference>
<dbReference type="CDD" id="cd00130">
    <property type="entry name" value="PAS"/>
    <property type="match status" value="1"/>
</dbReference>
<dbReference type="Proteomes" id="UP000638188">
    <property type="component" value="Unassembled WGS sequence"/>
</dbReference>
<gene>
    <name evidence="7" type="ORF">GCM10007418_34200</name>
</gene>
<keyword evidence="8" id="KW-1185">Reference proteome</keyword>